<sequence length="161" mass="17584">MTSQNAQPVATESLAPITSRSGTIARNGTENEAGGSDLVTPRRSGRQIPNRKGAQNELSHSPPHVRRKLHDGHRAGHPRPSSTSRPPHVEKQCIKASEPAERQHDKGQGELEADHAPKWNSTTCYETPIVHILPLPEEETEVLEIIIEDSPGKLSSPLPRS</sequence>
<dbReference type="Proteomes" id="UP000001072">
    <property type="component" value="Unassembled WGS sequence"/>
</dbReference>
<dbReference type="InParanoid" id="F4S3K6"/>
<protein>
    <submittedName>
        <fullName evidence="2">Uncharacterized protein</fullName>
    </submittedName>
</protein>
<feature type="compositionally biased region" description="Basic residues" evidence="1">
    <location>
        <begin position="63"/>
        <end position="77"/>
    </location>
</feature>
<dbReference type="VEuPathDB" id="FungiDB:MELLADRAFT_111554"/>
<accession>F4S3K6</accession>
<keyword evidence="3" id="KW-1185">Reference proteome</keyword>
<evidence type="ECO:0000313" key="3">
    <source>
        <dbReference type="Proteomes" id="UP000001072"/>
    </source>
</evidence>
<organism evidence="3">
    <name type="scientific">Melampsora larici-populina (strain 98AG31 / pathotype 3-4-7)</name>
    <name type="common">Poplar leaf rust fungus</name>
    <dbReference type="NCBI Taxonomy" id="747676"/>
    <lineage>
        <taxon>Eukaryota</taxon>
        <taxon>Fungi</taxon>
        <taxon>Dikarya</taxon>
        <taxon>Basidiomycota</taxon>
        <taxon>Pucciniomycotina</taxon>
        <taxon>Pucciniomycetes</taxon>
        <taxon>Pucciniales</taxon>
        <taxon>Melampsoraceae</taxon>
        <taxon>Melampsora</taxon>
    </lineage>
</organism>
<dbReference type="HOGENOM" id="CLU_1644095_0_0_1"/>
<feature type="compositionally biased region" description="Polar residues" evidence="1">
    <location>
        <begin position="1"/>
        <end position="30"/>
    </location>
</feature>
<dbReference type="EMBL" id="GL883144">
    <property type="protein sequence ID" value="EGG00775.1"/>
    <property type="molecule type" value="Genomic_DNA"/>
</dbReference>
<name>F4S3K6_MELLP</name>
<gene>
    <name evidence="2" type="ORF">MELLADRAFT_111554</name>
</gene>
<feature type="region of interest" description="Disordered" evidence="1">
    <location>
        <begin position="1"/>
        <end position="122"/>
    </location>
</feature>
<proteinExistence type="predicted"/>
<dbReference type="RefSeq" id="XP_007416046.1">
    <property type="nucleotide sequence ID" value="XM_007415984.1"/>
</dbReference>
<feature type="compositionally biased region" description="Basic and acidic residues" evidence="1">
    <location>
        <begin position="87"/>
        <end position="117"/>
    </location>
</feature>
<dbReference type="KEGG" id="mlr:MELLADRAFT_111554"/>
<dbReference type="AlphaFoldDB" id="F4S3K6"/>
<evidence type="ECO:0000256" key="1">
    <source>
        <dbReference type="SAM" id="MobiDB-lite"/>
    </source>
</evidence>
<dbReference type="GeneID" id="18924421"/>
<reference evidence="3" key="1">
    <citation type="journal article" date="2011" name="Proc. Natl. Acad. Sci. U.S.A.">
        <title>Obligate biotrophy features unraveled by the genomic analysis of rust fungi.</title>
        <authorList>
            <person name="Duplessis S."/>
            <person name="Cuomo C.A."/>
            <person name="Lin Y.-C."/>
            <person name="Aerts A."/>
            <person name="Tisserant E."/>
            <person name="Veneault-Fourrey C."/>
            <person name="Joly D.L."/>
            <person name="Hacquard S."/>
            <person name="Amselem J."/>
            <person name="Cantarel B.L."/>
            <person name="Chiu R."/>
            <person name="Coutinho P.M."/>
            <person name="Feau N."/>
            <person name="Field M."/>
            <person name="Frey P."/>
            <person name="Gelhaye E."/>
            <person name="Goldberg J."/>
            <person name="Grabherr M.G."/>
            <person name="Kodira C.D."/>
            <person name="Kohler A."/>
            <person name="Kuees U."/>
            <person name="Lindquist E.A."/>
            <person name="Lucas S.M."/>
            <person name="Mago R."/>
            <person name="Mauceli E."/>
            <person name="Morin E."/>
            <person name="Murat C."/>
            <person name="Pangilinan J.L."/>
            <person name="Park R."/>
            <person name="Pearson M."/>
            <person name="Quesneville H."/>
            <person name="Rouhier N."/>
            <person name="Sakthikumar S."/>
            <person name="Salamov A.A."/>
            <person name="Schmutz J."/>
            <person name="Selles B."/>
            <person name="Shapiro H."/>
            <person name="Tanguay P."/>
            <person name="Tuskan G.A."/>
            <person name="Henrissat B."/>
            <person name="Van de Peer Y."/>
            <person name="Rouze P."/>
            <person name="Ellis J.G."/>
            <person name="Dodds P.N."/>
            <person name="Schein J.E."/>
            <person name="Zhong S."/>
            <person name="Hamelin R.C."/>
            <person name="Grigoriev I.V."/>
            <person name="Szabo L.J."/>
            <person name="Martin F."/>
        </authorList>
    </citation>
    <scope>NUCLEOTIDE SEQUENCE [LARGE SCALE GENOMIC DNA]</scope>
    <source>
        <strain evidence="3">98AG31 / pathotype 3-4-7</strain>
    </source>
</reference>
<evidence type="ECO:0000313" key="2">
    <source>
        <dbReference type="EMBL" id="EGG00775.1"/>
    </source>
</evidence>